<dbReference type="UniPathway" id="UPA00074">
    <property type="reaction ID" value="UER00126"/>
</dbReference>
<sequence length="195" mass="21852">MKKFAVFASGSGTNFEAILRKMKEENWDAEIVLVVCDKPQAKVLERAEKAGIPSFAFRPKSFENKAAFERIIVEQLHLHGAEWIVLAGYMRLIGNTLLSAFRNKIINIHPSLLPAFPGIDAIGQAYRSGVKAAGITVHYVDEGMDTGPIIAQRALELEKDETLESLEEKIHKLEHELYPEVIKELLELNGRGEKE</sequence>
<dbReference type="CDD" id="cd08645">
    <property type="entry name" value="FMT_core_GART"/>
    <property type="match status" value="1"/>
</dbReference>
<name>A0A5M8RGC0_9BACI</name>
<evidence type="ECO:0000256" key="4">
    <source>
        <dbReference type="ARBA" id="ARBA00038440"/>
    </source>
</evidence>
<dbReference type="InterPro" id="IPR001555">
    <property type="entry name" value="GART_AS"/>
</dbReference>
<evidence type="ECO:0000256" key="3">
    <source>
        <dbReference type="ARBA" id="ARBA00022755"/>
    </source>
</evidence>
<comment type="catalytic activity">
    <reaction evidence="5 6">
        <text>N(1)-(5-phospho-beta-D-ribosyl)glycinamide + (6R)-10-formyltetrahydrofolate = N(2)-formyl-N(1)-(5-phospho-beta-D-ribosyl)glycinamide + (6S)-5,6,7,8-tetrahydrofolate + H(+)</text>
        <dbReference type="Rhea" id="RHEA:15053"/>
        <dbReference type="ChEBI" id="CHEBI:15378"/>
        <dbReference type="ChEBI" id="CHEBI:57453"/>
        <dbReference type="ChEBI" id="CHEBI:143788"/>
        <dbReference type="ChEBI" id="CHEBI:147286"/>
        <dbReference type="ChEBI" id="CHEBI:195366"/>
        <dbReference type="EC" id="2.1.2.2"/>
    </reaction>
</comment>
<evidence type="ECO:0000256" key="6">
    <source>
        <dbReference type="HAMAP-Rule" id="MF_01930"/>
    </source>
</evidence>
<dbReference type="STRING" id="1925020.BTA30_20845"/>
<evidence type="ECO:0000256" key="1">
    <source>
        <dbReference type="ARBA" id="ARBA00005054"/>
    </source>
</evidence>
<evidence type="ECO:0000313" key="9">
    <source>
        <dbReference type="Proteomes" id="UP000324326"/>
    </source>
</evidence>
<dbReference type="GO" id="GO:0004644">
    <property type="term" value="F:phosphoribosylglycinamide formyltransferase activity"/>
    <property type="evidence" value="ECO:0007669"/>
    <property type="project" value="UniProtKB-UniRule"/>
</dbReference>
<dbReference type="HAMAP" id="MF_01930">
    <property type="entry name" value="PurN"/>
    <property type="match status" value="1"/>
</dbReference>
<accession>A0A5M8RGC0</accession>
<dbReference type="Gene3D" id="3.40.50.170">
    <property type="entry name" value="Formyl transferase, N-terminal domain"/>
    <property type="match status" value="1"/>
</dbReference>
<dbReference type="Proteomes" id="UP000324326">
    <property type="component" value="Unassembled WGS sequence"/>
</dbReference>
<comment type="pathway">
    <text evidence="1 6">Purine metabolism; IMP biosynthesis via de novo pathway; N(2)-formyl-N(1)-(5-phospho-D-ribosyl)glycinamide from N(1)-(5-phospho-D-ribosyl)glycinamide (10-formyl THF route): step 1/1.</text>
</comment>
<feature type="site" description="Raises pKa of active site His" evidence="6">
    <location>
        <position position="145"/>
    </location>
</feature>
<reference evidence="8 9" key="1">
    <citation type="submission" date="2018-08" db="EMBL/GenBank/DDBJ databases">
        <title>Bacillus phenotypic plasticity.</title>
        <authorList>
            <person name="Hurtado E."/>
        </authorList>
    </citation>
    <scope>NUCLEOTIDE SEQUENCE [LARGE SCALE GENOMIC DNA]</scope>
    <source>
        <strain evidence="8 9">427</strain>
    </source>
</reference>
<feature type="binding site" evidence="6">
    <location>
        <position position="107"/>
    </location>
    <ligand>
        <name>(6R)-10-formyltetrahydrofolate</name>
        <dbReference type="ChEBI" id="CHEBI:195366"/>
    </ligand>
</feature>
<protein>
    <recommendedName>
        <fullName evidence="6">Phosphoribosylglycinamide formyltransferase</fullName>
        <ecNumber evidence="6">2.1.2.2</ecNumber>
    </recommendedName>
    <alternativeName>
        <fullName evidence="6">5'-phosphoribosylglycinamide transformylase</fullName>
    </alternativeName>
    <alternativeName>
        <fullName evidence="6">GAR transformylase</fullName>
        <shortName evidence="6">GART</shortName>
    </alternativeName>
</protein>
<feature type="binding site" evidence="6">
    <location>
        <begin position="90"/>
        <end position="93"/>
    </location>
    <ligand>
        <name>(6R)-10-formyltetrahydrofolate</name>
        <dbReference type="ChEBI" id="CHEBI:195366"/>
    </ligand>
</feature>
<dbReference type="InterPro" id="IPR036477">
    <property type="entry name" value="Formyl_transf_N_sf"/>
</dbReference>
<dbReference type="InterPro" id="IPR004607">
    <property type="entry name" value="GART"/>
</dbReference>
<dbReference type="Pfam" id="PF00551">
    <property type="entry name" value="Formyl_trans_N"/>
    <property type="match status" value="1"/>
</dbReference>
<dbReference type="GO" id="GO:0006189">
    <property type="term" value="P:'de novo' IMP biosynthetic process"/>
    <property type="evidence" value="ECO:0007669"/>
    <property type="project" value="UniProtKB-UniRule"/>
</dbReference>
<dbReference type="PROSITE" id="PS00373">
    <property type="entry name" value="GART"/>
    <property type="match status" value="1"/>
</dbReference>
<evidence type="ECO:0000259" key="7">
    <source>
        <dbReference type="Pfam" id="PF00551"/>
    </source>
</evidence>
<dbReference type="GO" id="GO:0005829">
    <property type="term" value="C:cytosol"/>
    <property type="evidence" value="ECO:0007669"/>
    <property type="project" value="TreeGrafter"/>
</dbReference>
<comment type="caution">
    <text evidence="8">The sequence shown here is derived from an EMBL/GenBank/DDBJ whole genome shotgun (WGS) entry which is preliminary data.</text>
</comment>
<dbReference type="RefSeq" id="WP_148958380.1">
    <property type="nucleotide sequence ID" value="NZ_CM125431.1"/>
</dbReference>
<dbReference type="AlphaFoldDB" id="A0A5M8RGC0"/>
<dbReference type="PANTHER" id="PTHR43369:SF2">
    <property type="entry name" value="PHOSPHORIBOSYLGLYCINAMIDE FORMYLTRANSFERASE"/>
    <property type="match status" value="1"/>
</dbReference>
<feature type="binding site" evidence="6">
    <location>
        <begin position="12"/>
        <end position="14"/>
    </location>
    <ligand>
        <name>N(1)-(5-phospho-beta-D-ribosyl)glycinamide</name>
        <dbReference type="ChEBI" id="CHEBI:143788"/>
    </ligand>
</feature>
<evidence type="ECO:0000256" key="5">
    <source>
        <dbReference type="ARBA" id="ARBA00047664"/>
    </source>
</evidence>
<dbReference type="EMBL" id="QSND01000005">
    <property type="protein sequence ID" value="KAA6447657.1"/>
    <property type="molecule type" value="Genomic_DNA"/>
</dbReference>
<comment type="similarity">
    <text evidence="4 6">Belongs to the GART family.</text>
</comment>
<feature type="binding site" evidence="6">
    <location>
        <position position="65"/>
    </location>
    <ligand>
        <name>(6R)-10-formyltetrahydrofolate</name>
        <dbReference type="ChEBI" id="CHEBI:195366"/>
    </ligand>
</feature>
<evidence type="ECO:0000313" key="8">
    <source>
        <dbReference type="EMBL" id="KAA6447657.1"/>
    </source>
</evidence>
<comment type="function">
    <text evidence="6">Catalyzes the transfer of a formyl group from 10-formyltetrahydrofolate to 5-phospho-ribosyl-glycinamide (GAR), producing 5-phospho-ribosyl-N-formylglycinamide (FGAR) and tetrahydrofolate.</text>
</comment>
<evidence type="ECO:0000256" key="2">
    <source>
        <dbReference type="ARBA" id="ARBA00022679"/>
    </source>
</evidence>
<dbReference type="NCBIfam" id="TIGR00639">
    <property type="entry name" value="PurN"/>
    <property type="match status" value="1"/>
</dbReference>
<dbReference type="SUPFAM" id="SSF53328">
    <property type="entry name" value="Formyltransferase"/>
    <property type="match status" value="1"/>
</dbReference>
<organism evidence="8 9">
    <name type="scientific">Bacillus swezeyi</name>
    <dbReference type="NCBI Taxonomy" id="1925020"/>
    <lineage>
        <taxon>Bacteria</taxon>
        <taxon>Bacillati</taxon>
        <taxon>Bacillota</taxon>
        <taxon>Bacilli</taxon>
        <taxon>Bacillales</taxon>
        <taxon>Bacillaceae</taxon>
        <taxon>Bacillus</taxon>
    </lineage>
</organism>
<dbReference type="FunFam" id="3.40.50.170:FF:000007">
    <property type="entry name" value="Phosphoribosylglycinamide formyltransferase"/>
    <property type="match status" value="1"/>
</dbReference>
<dbReference type="PANTHER" id="PTHR43369">
    <property type="entry name" value="PHOSPHORIBOSYLGLYCINAMIDE FORMYLTRANSFERASE"/>
    <property type="match status" value="1"/>
</dbReference>
<proteinExistence type="inferred from homology"/>
<keyword evidence="2 6" id="KW-0808">Transferase</keyword>
<keyword evidence="3 6" id="KW-0658">Purine biosynthesis</keyword>
<dbReference type="InterPro" id="IPR002376">
    <property type="entry name" value="Formyl_transf_N"/>
</dbReference>
<feature type="domain" description="Formyl transferase N-terminal" evidence="7">
    <location>
        <begin position="2"/>
        <end position="182"/>
    </location>
</feature>
<gene>
    <name evidence="6" type="primary">purN</name>
    <name evidence="8" type="ORF">DX927_20570</name>
</gene>
<dbReference type="EC" id="2.1.2.2" evidence="6"/>
<feature type="active site" description="Proton donor" evidence="6">
    <location>
        <position position="109"/>
    </location>
</feature>